<reference evidence="3 4" key="1">
    <citation type="submission" date="2022-01" db="EMBL/GenBank/DDBJ databases">
        <title>Dethiosulfovibrio faecalis sp. nov., a novel proteolytic, non-sulfur-reducing bacterium isolated from a marine aquaculture solid waste bioreactor.</title>
        <authorList>
            <person name="Grabowski S."/>
            <person name="Apolinario E."/>
            <person name="Schneider N."/>
            <person name="Marshall C.W."/>
            <person name="Sowers K.R."/>
        </authorList>
    </citation>
    <scope>NUCLEOTIDE SEQUENCE [LARGE SCALE GENOMIC DNA]</scope>
    <source>
        <strain evidence="3 4">DSM 12537</strain>
    </source>
</reference>
<feature type="region of interest" description="Disordered" evidence="1">
    <location>
        <begin position="204"/>
        <end position="267"/>
    </location>
</feature>
<evidence type="ECO:0000256" key="2">
    <source>
        <dbReference type="SAM" id="SignalP"/>
    </source>
</evidence>
<organism evidence="3 4">
    <name type="scientific">Dethiosulfovibrio marinus</name>
    <dbReference type="NCBI Taxonomy" id="133532"/>
    <lineage>
        <taxon>Bacteria</taxon>
        <taxon>Thermotogati</taxon>
        <taxon>Synergistota</taxon>
        <taxon>Synergistia</taxon>
        <taxon>Synergistales</taxon>
        <taxon>Dethiosulfovibrionaceae</taxon>
        <taxon>Dethiosulfovibrio</taxon>
    </lineage>
</organism>
<name>A0ABS9EPD5_9BACT</name>
<accession>A0ABS9EPD5</accession>
<feature type="compositionally biased region" description="Basic and acidic residues" evidence="1">
    <location>
        <begin position="252"/>
        <end position="264"/>
    </location>
</feature>
<keyword evidence="2" id="KW-0732">Signal</keyword>
<dbReference type="Proteomes" id="UP001200430">
    <property type="component" value="Unassembled WGS sequence"/>
</dbReference>
<feature type="compositionally biased region" description="Basic and acidic residues" evidence="1">
    <location>
        <begin position="214"/>
        <end position="235"/>
    </location>
</feature>
<comment type="caution">
    <text evidence="3">The sequence shown here is derived from an EMBL/GenBank/DDBJ whole genome shotgun (WGS) entry which is preliminary data.</text>
</comment>
<proteinExistence type="predicted"/>
<feature type="signal peptide" evidence="2">
    <location>
        <begin position="1"/>
        <end position="23"/>
    </location>
</feature>
<protein>
    <submittedName>
        <fullName evidence="3">Uncharacterized protein</fullName>
    </submittedName>
</protein>
<evidence type="ECO:0000256" key="1">
    <source>
        <dbReference type="SAM" id="MobiDB-lite"/>
    </source>
</evidence>
<dbReference type="EMBL" id="JAKGUD010000002">
    <property type="protein sequence ID" value="MCF4141678.1"/>
    <property type="molecule type" value="Genomic_DNA"/>
</dbReference>
<dbReference type="RefSeq" id="WP_236098209.1">
    <property type="nucleotide sequence ID" value="NZ_JAKGUD010000002.1"/>
</dbReference>
<feature type="chain" id="PRO_5047410102" evidence="2">
    <location>
        <begin position="24"/>
        <end position="386"/>
    </location>
</feature>
<evidence type="ECO:0000313" key="4">
    <source>
        <dbReference type="Proteomes" id="UP001200430"/>
    </source>
</evidence>
<evidence type="ECO:0000313" key="3">
    <source>
        <dbReference type="EMBL" id="MCF4141678.1"/>
    </source>
</evidence>
<keyword evidence="4" id="KW-1185">Reference proteome</keyword>
<sequence length="386" mass="42413">MSLRKLGMACLLSVFLTSASWGASPLEDATRILENSTSFHWGKDCLVWVVHYPEALVGPWVEADAVSRGYTPAQKEEYLRSFKEQLRIGQAEPFLVTVYHFGPKPLSLSPLSENLLMIPERGEALAPLSYEDKLDQPISGVVQGLVFFPKQEDGFVLSLKGLGVYREQRFAFKGFSSIGGVSSDDVGEAKQRIVELPPVQTETVLTSSGGKVEVPVEKPKPEKAEKESEAVKEPPVETEPPAWLGPGPVLTKKPEPVERPKISSDDSMAVSADLSESVISEGGFTAADLEMSRDSLVEAFLARWADGDTSAMYEMLAPSSRGDKEAFSKKANGSPLRWCLGDGYKLRWLEGDRVKVSVAQKLILIRVLQSEVLSVVSEEGRLWIVW</sequence>
<gene>
    <name evidence="3" type="ORF">L2W38_02450</name>
</gene>